<evidence type="ECO:0000256" key="1">
    <source>
        <dbReference type="SAM" id="Phobius"/>
    </source>
</evidence>
<keyword evidence="1" id="KW-1133">Transmembrane helix</keyword>
<feature type="transmembrane region" description="Helical" evidence="1">
    <location>
        <begin position="131"/>
        <end position="149"/>
    </location>
</feature>
<evidence type="ECO:0000313" key="3">
    <source>
        <dbReference type="Proteomes" id="UP000094580"/>
    </source>
</evidence>
<organism evidence="2 3">
    <name type="scientific">Gottfriedia luciferensis</name>
    <dbReference type="NCBI Taxonomy" id="178774"/>
    <lineage>
        <taxon>Bacteria</taxon>
        <taxon>Bacillati</taxon>
        <taxon>Bacillota</taxon>
        <taxon>Bacilli</taxon>
        <taxon>Bacillales</taxon>
        <taxon>Bacillaceae</taxon>
        <taxon>Gottfriedia</taxon>
    </lineage>
</organism>
<feature type="transmembrane region" description="Helical" evidence="1">
    <location>
        <begin position="36"/>
        <end position="66"/>
    </location>
</feature>
<comment type="caution">
    <text evidence="2">The sequence shown here is derived from an EMBL/GenBank/DDBJ whole genome shotgun (WGS) entry which is preliminary data.</text>
</comment>
<feature type="transmembrane region" description="Helical" evidence="1">
    <location>
        <begin position="93"/>
        <end position="111"/>
    </location>
</feature>
<keyword evidence="3" id="KW-1185">Reference proteome</keyword>
<feature type="transmembrane region" description="Helical" evidence="1">
    <location>
        <begin position="12"/>
        <end position="30"/>
    </location>
</feature>
<name>A0ABX2ZIZ0_9BACI</name>
<protein>
    <recommendedName>
        <fullName evidence="4">TM2 domain-containing protein</fullName>
    </recommendedName>
</protein>
<sequence>MEVQTLKKRKKLVYLLSILPGLGHFYLGLMSRGLQFMLLFFGTVFLTHLISSFGFFIPVIVFYSYFDALQYHSKYREDIELVDEPILHHQFKFNKYLIGWVLIGFGCLSLLENTSDYISRHYNIFIDYNLVQNLLISIVFVGLGIKLLTGKSKKEV</sequence>
<keyword evidence="1" id="KW-0812">Transmembrane</keyword>
<evidence type="ECO:0008006" key="4">
    <source>
        <dbReference type="Google" id="ProtNLM"/>
    </source>
</evidence>
<keyword evidence="1" id="KW-0472">Membrane</keyword>
<reference evidence="2 3" key="1">
    <citation type="submission" date="2016-07" db="EMBL/GenBank/DDBJ databases">
        <authorList>
            <person name="Townsley L."/>
            <person name="Shank E.A."/>
        </authorList>
    </citation>
    <scope>NUCLEOTIDE SEQUENCE [LARGE SCALE GENOMIC DNA]</scope>
    <source>
        <strain evidence="2 3">CH01</strain>
    </source>
</reference>
<dbReference type="Proteomes" id="UP000094580">
    <property type="component" value="Unassembled WGS sequence"/>
</dbReference>
<gene>
    <name evidence="2" type="ORF">BED47_14780</name>
</gene>
<evidence type="ECO:0000313" key="2">
    <source>
        <dbReference type="EMBL" id="ODG89678.1"/>
    </source>
</evidence>
<accession>A0ABX2ZIZ0</accession>
<proteinExistence type="predicted"/>
<dbReference type="EMBL" id="MDKC01000037">
    <property type="protein sequence ID" value="ODG89678.1"/>
    <property type="molecule type" value="Genomic_DNA"/>
</dbReference>